<protein>
    <submittedName>
        <fullName evidence="1">Uncharacterized protein</fullName>
    </submittedName>
</protein>
<name>A0AAE0Y5W9_9GAST</name>
<organism evidence="1 2">
    <name type="scientific">Elysia crispata</name>
    <name type="common">lettuce slug</name>
    <dbReference type="NCBI Taxonomy" id="231223"/>
    <lineage>
        <taxon>Eukaryota</taxon>
        <taxon>Metazoa</taxon>
        <taxon>Spiralia</taxon>
        <taxon>Lophotrochozoa</taxon>
        <taxon>Mollusca</taxon>
        <taxon>Gastropoda</taxon>
        <taxon>Heterobranchia</taxon>
        <taxon>Euthyneura</taxon>
        <taxon>Panpulmonata</taxon>
        <taxon>Sacoglossa</taxon>
        <taxon>Placobranchoidea</taxon>
        <taxon>Plakobranchidae</taxon>
        <taxon>Elysia</taxon>
    </lineage>
</organism>
<evidence type="ECO:0000313" key="2">
    <source>
        <dbReference type="Proteomes" id="UP001283361"/>
    </source>
</evidence>
<keyword evidence="2" id="KW-1185">Reference proteome</keyword>
<sequence>MEIKRTGELYMQYGDRKNGRNTEKPKLKIRALSNVRYDVIISQVKSRQKARHLGPERVTGFRNVTVTIVQRLGNRIRARKITPVFEHGSSA</sequence>
<proteinExistence type="predicted"/>
<dbReference type="AlphaFoldDB" id="A0AAE0Y5W9"/>
<dbReference type="Proteomes" id="UP001283361">
    <property type="component" value="Unassembled WGS sequence"/>
</dbReference>
<reference evidence="1" key="1">
    <citation type="journal article" date="2023" name="G3 (Bethesda)">
        <title>A reference genome for the long-term kleptoplast-retaining sea slug Elysia crispata morphotype clarki.</title>
        <authorList>
            <person name="Eastman K.E."/>
            <person name="Pendleton A.L."/>
            <person name="Shaikh M.A."/>
            <person name="Suttiyut T."/>
            <person name="Ogas R."/>
            <person name="Tomko P."/>
            <person name="Gavelis G."/>
            <person name="Widhalm J.R."/>
            <person name="Wisecaver J.H."/>
        </authorList>
    </citation>
    <scope>NUCLEOTIDE SEQUENCE</scope>
    <source>
        <strain evidence="1">ECLA1</strain>
    </source>
</reference>
<gene>
    <name evidence="1" type="ORF">RRG08_000053</name>
</gene>
<dbReference type="EMBL" id="JAWDGP010006861">
    <property type="protein sequence ID" value="KAK3734141.1"/>
    <property type="molecule type" value="Genomic_DNA"/>
</dbReference>
<comment type="caution">
    <text evidence="1">The sequence shown here is derived from an EMBL/GenBank/DDBJ whole genome shotgun (WGS) entry which is preliminary data.</text>
</comment>
<accession>A0AAE0Y5W9</accession>
<evidence type="ECO:0000313" key="1">
    <source>
        <dbReference type="EMBL" id="KAK3734141.1"/>
    </source>
</evidence>